<dbReference type="Gene3D" id="3.30.70.360">
    <property type="match status" value="1"/>
</dbReference>
<dbReference type="Proteomes" id="UP000242958">
    <property type="component" value="Unassembled WGS sequence"/>
</dbReference>
<dbReference type="SUPFAM" id="SSF55031">
    <property type="entry name" value="Bacterial exopeptidase dimerisation domain"/>
    <property type="match status" value="1"/>
</dbReference>
<dbReference type="InterPro" id="IPR002933">
    <property type="entry name" value="Peptidase_M20"/>
</dbReference>
<evidence type="ECO:0000313" key="2">
    <source>
        <dbReference type="Proteomes" id="UP000242958"/>
    </source>
</evidence>
<dbReference type="RefSeq" id="WP_102889319.1">
    <property type="nucleotide sequence ID" value="NZ_NFMF01000004.1"/>
</dbReference>
<dbReference type="GO" id="GO:0016787">
    <property type="term" value="F:hydrolase activity"/>
    <property type="evidence" value="ECO:0007669"/>
    <property type="project" value="UniProtKB-KW"/>
</dbReference>
<gene>
    <name evidence="1" type="ORF">CAL30_03480</name>
</gene>
<name>A0A2J8BBA4_9FIRM</name>
<dbReference type="AlphaFoldDB" id="A0A2J8BBA4"/>
<dbReference type="PANTHER" id="PTHR11014">
    <property type="entry name" value="PEPTIDASE M20 FAMILY MEMBER"/>
    <property type="match status" value="1"/>
</dbReference>
<dbReference type="EMBL" id="NFMF01000004">
    <property type="protein sequence ID" value="PNH22026.1"/>
    <property type="molecule type" value="Genomic_DNA"/>
</dbReference>
<dbReference type="Pfam" id="PF01546">
    <property type="entry name" value="Peptidase_M20"/>
    <property type="match status" value="1"/>
</dbReference>
<proteinExistence type="predicted"/>
<dbReference type="NCBIfam" id="TIGR01891">
    <property type="entry name" value="amidohydrolases"/>
    <property type="match status" value="1"/>
</dbReference>
<dbReference type="Gene3D" id="3.40.630.10">
    <property type="entry name" value="Zn peptidases"/>
    <property type="match status" value="1"/>
</dbReference>
<dbReference type="PANTHER" id="PTHR11014:SF63">
    <property type="entry name" value="METALLOPEPTIDASE, PUTATIVE (AFU_ORTHOLOGUE AFUA_6G09600)-RELATED"/>
    <property type="match status" value="1"/>
</dbReference>
<keyword evidence="1" id="KW-0378">Hydrolase</keyword>
<organism evidence="1 2">
    <name type="scientific">Megasphaera hutchinsoni</name>
    <dbReference type="NCBI Taxonomy" id="1588748"/>
    <lineage>
        <taxon>Bacteria</taxon>
        <taxon>Bacillati</taxon>
        <taxon>Bacillota</taxon>
        <taxon>Negativicutes</taxon>
        <taxon>Veillonellales</taxon>
        <taxon>Veillonellaceae</taxon>
        <taxon>Megasphaera</taxon>
    </lineage>
</organism>
<dbReference type="InterPro" id="IPR017439">
    <property type="entry name" value="Amidohydrolase"/>
</dbReference>
<protein>
    <submittedName>
        <fullName evidence="1">Amidohydrolase</fullName>
    </submittedName>
</protein>
<evidence type="ECO:0000313" key="1">
    <source>
        <dbReference type="EMBL" id="PNH22026.1"/>
    </source>
</evidence>
<comment type="caution">
    <text evidence="1">The sequence shown here is derived from an EMBL/GenBank/DDBJ whole genome shotgun (WGS) entry which is preliminary data.</text>
</comment>
<dbReference type="SUPFAM" id="SSF53187">
    <property type="entry name" value="Zn-dependent exopeptidases"/>
    <property type="match status" value="1"/>
</dbReference>
<accession>A0A2J8BBA4</accession>
<reference evidence="1 2" key="1">
    <citation type="submission" date="2017-05" db="EMBL/GenBank/DDBJ databases">
        <authorList>
            <person name="Song R."/>
            <person name="Chenine A.L."/>
            <person name="Ruprecht R.M."/>
        </authorList>
    </citation>
    <scope>NUCLEOTIDE SEQUENCE [LARGE SCALE GENOMIC DNA]</scope>
    <source>
        <strain evidence="1 2">KA00229</strain>
    </source>
</reference>
<dbReference type="InterPro" id="IPR036264">
    <property type="entry name" value="Bact_exopeptidase_dim_dom"/>
</dbReference>
<sequence>MNTSRSLPFSVSEAVRQTLPYMMEIREYFHAHPESGHHEFDTCKTLFQELTLMGVSDVKIIAGTGVTGIIHGSHPGSVLLLRAAIDALPLHESPNSAYASLTSGLMHASGHDGEMAMLLGIAKIFCKYKKQLHGSIRFVFEPAVSTTGSALKMIDAGILYGPKPDISLSCRFTGAVPLGTVAFQDGKVSPYADLITLTISQPENQLDPTINPLNIGNKLLYTIHETLLGHINVAPDTLIFNHVYGGTTATIIPEKTTFEGVLRTSSPNTSHHIIAAINDMIQEIMKTTPINIQLHSHPIASALSNDKTLCAAAKKTWQEHLPTLRFSTLIDKRRIDDFSYIAEQIPSFTYDIGVRTDHDIPINTSSFIWESSGLKLICTSLLTLVQYLPEYLSTET</sequence>